<dbReference type="Proteomes" id="UP000244880">
    <property type="component" value="Unassembled WGS sequence"/>
</dbReference>
<reference evidence="1 2" key="1">
    <citation type="submission" date="2018-03" db="EMBL/GenBank/DDBJ databases">
        <authorList>
            <person name="Keele B.F."/>
        </authorList>
    </citation>
    <scope>NUCLEOTIDE SEQUENCE [LARGE SCALE GENOMIC DNA]</scope>
    <source>
        <strain evidence="1 2">CECT 8599</strain>
    </source>
</reference>
<gene>
    <name evidence="1" type="ORF">ASD8599_01964</name>
</gene>
<keyword evidence="2" id="KW-1185">Reference proteome</keyword>
<proteinExistence type="predicted"/>
<dbReference type="AlphaFoldDB" id="A0A2R8BDR9"/>
<evidence type="ECO:0000313" key="2">
    <source>
        <dbReference type="Proteomes" id="UP000244880"/>
    </source>
</evidence>
<dbReference type="EMBL" id="OMOR01000001">
    <property type="protein sequence ID" value="SPH21215.1"/>
    <property type="molecule type" value="Genomic_DNA"/>
</dbReference>
<name>A0A2R8BDR9_9RHOB</name>
<sequence>MSAGFCILAQACRAARVWMVKAGVHLKNDHVLSHAKRHLQKGPFLQILRQVTGETL</sequence>
<evidence type="ECO:0000313" key="1">
    <source>
        <dbReference type="EMBL" id="SPH21215.1"/>
    </source>
</evidence>
<accession>A0A2R8BDR9</accession>
<protein>
    <submittedName>
        <fullName evidence="1">Uncharacterized protein</fullName>
    </submittedName>
</protein>
<organism evidence="1 2">
    <name type="scientific">Ascidiaceihabitans donghaensis</name>
    <dbReference type="NCBI Taxonomy" id="1510460"/>
    <lineage>
        <taxon>Bacteria</taxon>
        <taxon>Pseudomonadati</taxon>
        <taxon>Pseudomonadota</taxon>
        <taxon>Alphaproteobacteria</taxon>
        <taxon>Rhodobacterales</taxon>
        <taxon>Paracoccaceae</taxon>
        <taxon>Ascidiaceihabitans</taxon>
    </lineage>
</organism>